<dbReference type="GO" id="GO:0046872">
    <property type="term" value="F:metal ion binding"/>
    <property type="evidence" value="ECO:0007669"/>
    <property type="project" value="UniProtKB-KW"/>
</dbReference>
<dbReference type="GO" id="GO:0006979">
    <property type="term" value="P:response to oxidative stress"/>
    <property type="evidence" value="ECO:0007669"/>
    <property type="project" value="InterPro"/>
</dbReference>
<keyword evidence="9" id="KW-0376">Hydrogen peroxide</keyword>
<dbReference type="InterPro" id="IPR043156">
    <property type="entry name" value="Catalase_clade2_helical"/>
</dbReference>
<dbReference type="GO" id="GO:0005829">
    <property type="term" value="C:cytosol"/>
    <property type="evidence" value="ECO:0007669"/>
    <property type="project" value="TreeGrafter"/>
</dbReference>
<reference evidence="11 12" key="1">
    <citation type="journal article" date="2019" name="Nat. Ecol. Evol.">
        <title>Megaphylogeny resolves global patterns of mushroom evolution.</title>
        <authorList>
            <person name="Varga T."/>
            <person name="Krizsan K."/>
            <person name="Foldi C."/>
            <person name="Dima B."/>
            <person name="Sanchez-Garcia M."/>
            <person name="Sanchez-Ramirez S."/>
            <person name="Szollosi G.J."/>
            <person name="Szarkandi J.G."/>
            <person name="Papp V."/>
            <person name="Albert L."/>
            <person name="Andreopoulos W."/>
            <person name="Angelini C."/>
            <person name="Antonin V."/>
            <person name="Barry K.W."/>
            <person name="Bougher N.L."/>
            <person name="Buchanan P."/>
            <person name="Buyck B."/>
            <person name="Bense V."/>
            <person name="Catcheside P."/>
            <person name="Chovatia M."/>
            <person name="Cooper J."/>
            <person name="Damon W."/>
            <person name="Desjardin D."/>
            <person name="Finy P."/>
            <person name="Geml J."/>
            <person name="Haridas S."/>
            <person name="Hughes K."/>
            <person name="Justo A."/>
            <person name="Karasinski D."/>
            <person name="Kautmanova I."/>
            <person name="Kiss B."/>
            <person name="Kocsube S."/>
            <person name="Kotiranta H."/>
            <person name="LaButti K.M."/>
            <person name="Lechner B.E."/>
            <person name="Liimatainen K."/>
            <person name="Lipzen A."/>
            <person name="Lukacs Z."/>
            <person name="Mihaltcheva S."/>
            <person name="Morgado L.N."/>
            <person name="Niskanen T."/>
            <person name="Noordeloos M.E."/>
            <person name="Ohm R.A."/>
            <person name="Ortiz-Santana B."/>
            <person name="Ovrebo C."/>
            <person name="Racz N."/>
            <person name="Riley R."/>
            <person name="Savchenko A."/>
            <person name="Shiryaev A."/>
            <person name="Soop K."/>
            <person name="Spirin V."/>
            <person name="Szebenyi C."/>
            <person name="Tomsovsky M."/>
            <person name="Tulloss R.E."/>
            <person name="Uehling J."/>
            <person name="Grigoriev I.V."/>
            <person name="Vagvolgyi C."/>
            <person name="Papp T."/>
            <person name="Martin F.M."/>
            <person name="Miettinen O."/>
            <person name="Hibbett D.S."/>
            <person name="Nagy L.G."/>
        </authorList>
    </citation>
    <scope>NUCLEOTIDE SEQUENCE [LARGE SCALE GENOMIC DNA]</scope>
    <source>
        <strain evidence="11 12">CBS 309.79</strain>
    </source>
</reference>
<protein>
    <recommendedName>
        <fullName evidence="3">catalase</fullName>
        <ecNumber evidence="3">1.11.1.6</ecNumber>
    </recommendedName>
</protein>
<dbReference type="InterPro" id="IPR018028">
    <property type="entry name" value="Catalase"/>
</dbReference>
<dbReference type="SMART" id="SM01060">
    <property type="entry name" value="Catalase"/>
    <property type="match status" value="1"/>
</dbReference>
<evidence type="ECO:0000313" key="12">
    <source>
        <dbReference type="Proteomes" id="UP000305067"/>
    </source>
</evidence>
<dbReference type="GO" id="GO:0004096">
    <property type="term" value="F:catalase activity"/>
    <property type="evidence" value="ECO:0007669"/>
    <property type="project" value="UniProtKB-EC"/>
</dbReference>
<evidence type="ECO:0000256" key="1">
    <source>
        <dbReference type="ARBA" id="ARBA00001971"/>
    </source>
</evidence>
<keyword evidence="8" id="KW-0408">Iron</keyword>
<dbReference type="PANTHER" id="PTHR42821">
    <property type="entry name" value="CATALASE"/>
    <property type="match status" value="1"/>
</dbReference>
<dbReference type="AlphaFoldDB" id="A0A5C3R2H7"/>
<dbReference type="InterPro" id="IPR020835">
    <property type="entry name" value="Catalase_sf"/>
</dbReference>
<dbReference type="InterPro" id="IPR002226">
    <property type="entry name" value="Catalase_haem_BS"/>
</dbReference>
<organism evidence="11 12">
    <name type="scientific">Pterulicium gracile</name>
    <dbReference type="NCBI Taxonomy" id="1884261"/>
    <lineage>
        <taxon>Eukaryota</taxon>
        <taxon>Fungi</taxon>
        <taxon>Dikarya</taxon>
        <taxon>Basidiomycota</taxon>
        <taxon>Agaricomycotina</taxon>
        <taxon>Agaricomycetes</taxon>
        <taxon>Agaricomycetidae</taxon>
        <taxon>Agaricales</taxon>
        <taxon>Pleurotineae</taxon>
        <taxon>Pterulaceae</taxon>
        <taxon>Pterulicium</taxon>
    </lineage>
</organism>
<evidence type="ECO:0000256" key="7">
    <source>
        <dbReference type="ARBA" id="ARBA00023002"/>
    </source>
</evidence>
<dbReference type="STRING" id="1884261.A0A5C3R2H7"/>
<name>A0A5C3R2H7_9AGAR</name>
<dbReference type="Gene3D" id="2.40.180.10">
    <property type="entry name" value="Catalase core domain"/>
    <property type="match status" value="2"/>
</dbReference>
<evidence type="ECO:0000313" key="11">
    <source>
        <dbReference type="EMBL" id="TFL07101.1"/>
    </source>
</evidence>
<gene>
    <name evidence="11" type="ORF">BDV98DRAFT_587619</name>
</gene>
<dbReference type="PANTHER" id="PTHR42821:SF1">
    <property type="entry name" value="CATALASE-B"/>
    <property type="match status" value="1"/>
</dbReference>
<evidence type="ECO:0000259" key="10">
    <source>
        <dbReference type="SMART" id="SM01060"/>
    </source>
</evidence>
<keyword evidence="4" id="KW-0575">Peroxidase</keyword>
<keyword evidence="7" id="KW-0560">Oxidoreductase</keyword>
<evidence type="ECO:0000256" key="4">
    <source>
        <dbReference type="ARBA" id="ARBA00022559"/>
    </source>
</evidence>
<evidence type="ECO:0000256" key="3">
    <source>
        <dbReference type="ARBA" id="ARBA00012314"/>
    </source>
</evidence>
<evidence type="ECO:0000256" key="2">
    <source>
        <dbReference type="ARBA" id="ARBA00005329"/>
    </source>
</evidence>
<dbReference type="Proteomes" id="UP000305067">
    <property type="component" value="Unassembled WGS sequence"/>
</dbReference>
<dbReference type="PROSITE" id="PS00437">
    <property type="entry name" value="CATALASE_1"/>
    <property type="match status" value="1"/>
</dbReference>
<keyword evidence="6" id="KW-0479">Metal-binding</keyword>
<dbReference type="GO" id="GO:0020037">
    <property type="term" value="F:heme binding"/>
    <property type="evidence" value="ECO:0007669"/>
    <property type="project" value="InterPro"/>
</dbReference>
<sequence>MKFYTQQDNWDIVENNVPVFFVQDAAQFPDLVHANKPEPHNEVPMAQTAHNNAWNNFYNEKSTSHMIMWIDEALKLSGQDPDFHRKAINSGAHPKWTLSVQVLPESRQHEFDFHILDATRVWPVEEVPLGDIGELVLNKVVDEYFPETEQVAFCTSYIVPGIGFGDDPLLIGRNFSYLDTQLSRLGTNWEELRINRSVCPVLNNTRDGQGRHTITKSKVNYYPNRFEVPKLAAGGDDLRRHGATNKPGENFIEMAKVVEEQGYVDYPETLPAPTFKTHTKGPKFAEYRNQVELFSNSLSGYEKEHVIEAFSFELDHCDEPIVYERMVLD</sequence>
<dbReference type="InterPro" id="IPR010582">
    <property type="entry name" value="Catalase_immune_responsive"/>
</dbReference>
<evidence type="ECO:0000256" key="6">
    <source>
        <dbReference type="ARBA" id="ARBA00022723"/>
    </source>
</evidence>
<evidence type="ECO:0000256" key="5">
    <source>
        <dbReference type="ARBA" id="ARBA00022617"/>
    </source>
</evidence>
<feature type="domain" description="Catalase core" evidence="10">
    <location>
        <begin position="1"/>
        <end position="230"/>
    </location>
</feature>
<dbReference type="InterPro" id="IPR024712">
    <property type="entry name" value="Catalase_clade2"/>
</dbReference>
<evidence type="ECO:0000256" key="9">
    <source>
        <dbReference type="ARBA" id="ARBA00023324"/>
    </source>
</evidence>
<dbReference type="GO" id="GO:0042744">
    <property type="term" value="P:hydrogen peroxide catabolic process"/>
    <property type="evidence" value="ECO:0007669"/>
    <property type="project" value="UniProtKB-KW"/>
</dbReference>
<comment type="cofactor">
    <cofactor evidence="1">
        <name>heme</name>
        <dbReference type="ChEBI" id="CHEBI:30413"/>
    </cofactor>
</comment>
<dbReference type="InterPro" id="IPR011614">
    <property type="entry name" value="Catalase_core"/>
</dbReference>
<dbReference type="Pfam" id="PF06628">
    <property type="entry name" value="Catalase-rel"/>
    <property type="match status" value="1"/>
</dbReference>
<dbReference type="EMBL" id="ML178814">
    <property type="protein sequence ID" value="TFL07101.1"/>
    <property type="molecule type" value="Genomic_DNA"/>
</dbReference>
<keyword evidence="5" id="KW-0349">Heme</keyword>
<dbReference type="PROSITE" id="PS51402">
    <property type="entry name" value="CATALASE_3"/>
    <property type="match status" value="1"/>
</dbReference>
<comment type="similarity">
    <text evidence="2">Belongs to the catalase family.</text>
</comment>
<keyword evidence="12" id="KW-1185">Reference proteome</keyword>
<accession>A0A5C3R2H7</accession>
<dbReference type="EC" id="1.11.1.6" evidence="3"/>
<dbReference type="Pfam" id="PF00199">
    <property type="entry name" value="Catalase"/>
    <property type="match status" value="2"/>
</dbReference>
<dbReference type="SUPFAM" id="SSF56634">
    <property type="entry name" value="Heme-dependent catalase-like"/>
    <property type="match status" value="1"/>
</dbReference>
<dbReference type="Gene3D" id="1.20.1370.20">
    <property type="match status" value="1"/>
</dbReference>
<dbReference type="OrthoDB" id="6880011at2759"/>
<evidence type="ECO:0000256" key="8">
    <source>
        <dbReference type="ARBA" id="ARBA00023004"/>
    </source>
</evidence>
<proteinExistence type="inferred from homology"/>